<organism evidence="8 9">
    <name type="scientific">Crenichthys baileyi</name>
    <name type="common">White River springfish</name>
    <dbReference type="NCBI Taxonomy" id="28760"/>
    <lineage>
        <taxon>Eukaryota</taxon>
        <taxon>Metazoa</taxon>
        <taxon>Chordata</taxon>
        <taxon>Craniata</taxon>
        <taxon>Vertebrata</taxon>
        <taxon>Euteleostomi</taxon>
        <taxon>Actinopterygii</taxon>
        <taxon>Neopterygii</taxon>
        <taxon>Teleostei</taxon>
        <taxon>Neoteleostei</taxon>
        <taxon>Acanthomorphata</taxon>
        <taxon>Ovalentaria</taxon>
        <taxon>Atherinomorphae</taxon>
        <taxon>Cyprinodontiformes</taxon>
        <taxon>Goodeidae</taxon>
        <taxon>Crenichthys</taxon>
    </lineage>
</organism>
<feature type="domain" description="Fatty acid hydroxylase" evidence="7">
    <location>
        <begin position="166"/>
        <end position="299"/>
    </location>
</feature>
<evidence type="ECO:0000313" key="8">
    <source>
        <dbReference type="EMBL" id="KAK5598987.1"/>
    </source>
</evidence>
<dbReference type="Proteomes" id="UP001311232">
    <property type="component" value="Unassembled WGS sequence"/>
</dbReference>
<gene>
    <name evidence="8" type="ORF">CRENBAI_000564</name>
</gene>
<feature type="transmembrane region" description="Helical" evidence="6">
    <location>
        <begin position="160"/>
        <end position="182"/>
    </location>
</feature>
<name>A0AAV9QRN3_9TELE</name>
<dbReference type="InterPro" id="IPR006694">
    <property type="entry name" value="Fatty_acid_hydroxylase"/>
</dbReference>
<accession>A0AAV9QRN3</accession>
<reference evidence="8 9" key="1">
    <citation type="submission" date="2021-06" db="EMBL/GenBank/DDBJ databases">
        <authorList>
            <person name="Palmer J.M."/>
        </authorList>
    </citation>
    <scope>NUCLEOTIDE SEQUENCE [LARGE SCALE GENOMIC DNA]</scope>
    <source>
        <strain evidence="8 9">MEX-2019</strain>
        <tissue evidence="8">Muscle</tissue>
    </source>
</reference>
<evidence type="ECO:0000256" key="3">
    <source>
        <dbReference type="ARBA" id="ARBA00022989"/>
    </source>
</evidence>
<feature type="region of interest" description="Disordered" evidence="5">
    <location>
        <begin position="17"/>
        <end position="36"/>
    </location>
</feature>
<dbReference type="AlphaFoldDB" id="A0AAV9QRN3"/>
<evidence type="ECO:0000313" key="9">
    <source>
        <dbReference type="Proteomes" id="UP001311232"/>
    </source>
</evidence>
<comment type="subcellular location">
    <subcellularLocation>
        <location evidence="1">Membrane</location>
    </subcellularLocation>
</comment>
<protein>
    <recommendedName>
        <fullName evidence="7">Fatty acid hydroxylase domain-containing protein</fullName>
    </recommendedName>
</protein>
<feature type="compositionally biased region" description="Basic and acidic residues" evidence="5">
    <location>
        <begin position="20"/>
        <end position="36"/>
    </location>
</feature>
<dbReference type="Pfam" id="PF04116">
    <property type="entry name" value="FA_hydroxylase"/>
    <property type="match status" value="1"/>
</dbReference>
<evidence type="ECO:0000256" key="4">
    <source>
        <dbReference type="ARBA" id="ARBA00023136"/>
    </source>
</evidence>
<comment type="caution">
    <text evidence="8">The sequence shown here is derived from an EMBL/GenBank/DDBJ whole genome shotgun (WGS) entry which is preliminary data.</text>
</comment>
<sequence length="310" mass="35325">MAPGRNPLFELELEQELQEDEMRQRRTKDDVGDRDVDTAMNEPTAELGDAHGPLLQGLWESVRAGQQKIVLSPYLAASCAFLTHLAFCAPFLVLDALGSVCQRVRSWRIAAGSGPPPSLRRWFECFCRILFKYTTAVLPAAAILQLLRSPNLPALAPSCWQLFVEVVACFLLFDTLFFIWHYSMHRVPWLYRTIHQMHHQHHVPFALAAQDASSAELLSLLLLALSSAWVLGCHPLSETLFHFLNSWLAVEDHCGYNLPWALHKLLPYMGGAPYHQTHHKKQSTNFAPYFTHWDYLFGTYCKSALHFHSE</sequence>
<feature type="transmembrane region" description="Helical" evidence="6">
    <location>
        <begin position="74"/>
        <end position="98"/>
    </location>
</feature>
<dbReference type="GO" id="GO:0008610">
    <property type="term" value="P:lipid biosynthetic process"/>
    <property type="evidence" value="ECO:0007669"/>
    <property type="project" value="InterPro"/>
</dbReference>
<dbReference type="GO" id="GO:0016020">
    <property type="term" value="C:membrane"/>
    <property type="evidence" value="ECO:0007669"/>
    <property type="project" value="UniProtKB-SubCell"/>
</dbReference>
<feature type="transmembrane region" description="Helical" evidence="6">
    <location>
        <begin position="129"/>
        <end position="148"/>
    </location>
</feature>
<dbReference type="PANTHER" id="PTHR11863">
    <property type="entry name" value="STEROL DESATURASE"/>
    <property type="match status" value="1"/>
</dbReference>
<dbReference type="GO" id="GO:0005506">
    <property type="term" value="F:iron ion binding"/>
    <property type="evidence" value="ECO:0007669"/>
    <property type="project" value="InterPro"/>
</dbReference>
<dbReference type="EMBL" id="JAHHUM010002975">
    <property type="protein sequence ID" value="KAK5598987.1"/>
    <property type="molecule type" value="Genomic_DNA"/>
</dbReference>
<evidence type="ECO:0000256" key="5">
    <source>
        <dbReference type="SAM" id="MobiDB-lite"/>
    </source>
</evidence>
<evidence type="ECO:0000259" key="7">
    <source>
        <dbReference type="Pfam" id="PF04116"/>
    </source>
</evidence>
<dbReference type="InterPro" id="IPR050307">
    <property type="entry name" value="Sterol_Desaturase_Related"/>
</dbReference>
<keyword evidence="4 6" id="KW-0472">Membrane</keyword>
<keyword evidence="9" id="KW-1185">Reference proteome</keyword>
<evidence type="ECO:0000256" key="6">
    <source>
        <dbReference type="SAM" id="Phobius"/>
    </source>
</evidence>
<keyword evidence="2 6" id="KW-0812">Transmembrane</keyword>
<evidence type="ECO:0000256" key="1">
    <source>
        <dbReference type="ARBA" id="ARBA00004370"/>
    </source>
</evidence>
<keyword evidence="3 6" id="KW-1133">Transmembrane helix</keyword>
<evidence type="ECO:0000256" key="2">
    <source>
        <dbReference type="ARBA" id="ARBA00022692"/>
    </source>
</evidence>
<dbReference type="GO" id="GO:0016491">
    <property type="term" value="F:oxidoreductase activity"/>
    <property type="evidence" value="ECO:0007669"/>
    <property type="project" value="InterPro"/>
</dbReference>
<proteinExistence type="predicted"/>